<evidence type="ECO:0000256" key="9">
    <source>
        <dbReference type="ARBA" id="ARBA00023679"/>
    </source>
</evidence>
<dbReference type="PANTHER" id="PTHR42904:SF6">
    <property type="entry name" value="NAD-CAPPED RNA HYDROLASE NUDT12"/>
    <property type="match status" value="1"/>
</dbReference>
<dbReference type="Pfam" id="PF00293">
    <property type="entry name" value="NUDIX"/>
    <property type="match status" value="1"/>
</dbReference>
<evidence type="ECO:0000256" key="5">
    <source>
        <dbReference type="ARBA" id="ARBA00022723"/>
    </source>
</evidence>
<evidence type="ECO:0000259" key="10">
    <source>
        <dbReference type="PROSITE" id="PS51462"/>
    </source>
</evidence>
<dbReference type="SUPFAM" id="SSF55811">
    <property type="entry name" value="Nudix"/>
    <property type="match status" value="1"/>
</dbReference>
<evidence type="ECO:0000256" key="6">
    <source>
        <dbReference type="ARBA" id="ARBA00022801"/>
    </source>
</evidence>
<dbReference type="PROSITE" id="PS51462">
    <property type="entry name" value="NUDIX"/>
    <property type="match status" value="1"/>
</dbReference>
<keyword evidence="5" id="KW-0479">Metal-binding</keyword>
<comment type="cofactor">
    <cofactor evidence="1">
        <name>Mg(2+)</name>
        <dbReference type="ChEBI" id="CHEBI:18420"/>
    </cofactor>
</comment>
<keyword evidence="6 11" id="KW-0378">Hydrolase</keyword>
<dbReference type="InterPro" id="IPR050241">
    <property type="entry name" value="NAD-cap_RNA_hydrolase_NudC"/>
</dbReference>
<keyword evidence="8" id="KW-0520">NAD</keyword>
<dbReference type="GO" id="GO:0006742">
    <property type="term" value="P:NADP+ catabolic process"/>
    <property type="evidence" value="ECO:0007669"/>
    <property type="project" value="TreeGrafter"/>
</dbReference>
<feature type="domain" description="Nudix hydrolase" evidence="10">
    <location>
        <begin position="37"/>
        <end position="159"/>
    </location>
</feature>
<dbReference type="GO" id="GO:0110153">
    <property type="term" value="F:RNA NAD-cap (NMN-forming) hydrolase activity"/>
    <property type="evidence" value="ECO:0007669"/>
    <property type="project" value="RHEA"/>
</dbReference>
<sequence>MIQKHCFECGTALIEKELEEEGIVPYCPKCQQYRFPMYNVAVSMIVVDEETGKILLIQQYGKPSYILVPGYVNRSEAEEHAVVREVREETGLEVEHLRFNRTKFFEPSNTLMCNFTAFVRTAKALHINHEVDRCKWFTPQEARENIRPNSLAAEFLNAYLDEVGNKPMEM</sequence>
<name>A0A173SVS4_9FIRM</name>
<evidence type="ECO:0000256" key="4">
    <source>
        <dbReference type="ARBA" id="ARBA00012381"/>
    </source>
</evidence>
<evidence type="ECO:0000256" key="8">
    <source>
        <dbReference type="ARBA" id="ARBA00023027"/>
    </source>
</evidence>
<dbReference type="EC" id="3.6.1.22" evidence="4"/>
<evidence type="ECO:0000313" key="11">
    <source>
        <dbReference type="EMBL" id="CUM93847.1"/>
    </source>
</evidence>
<evidence type="ECO:0000256" key="2">
    <source>
        <dbReference type="ARBA" id="ARBA00001947"/>
    </source>
</evidence>
<evidence type="ECO:0000256" key="7">
    <source>
        <dbReference type="ARBA" id="ARBA00022842"/>
    </source>
</evidence>
<dbReference type="InterPro" id="IPR015797">
    <property type="entry name" value="NUDIX_hydrolase-like_dom_sf"/>
</dbReference>
<dbReference type="InterPro" id="IPR049734">
    <property type="entry name" value="NudC-like_C"/>
</dbReference>
<dbReference type="PANTHER" id="PTHR42904">
    <property type="entry name" value="NUDIX HYDROLASE, NUDC SUBFAMILY"/>
    <property type="match status" value="1"/>
</dbReference>
<dbReference type="Gene3D" id="3.90.79.10">
    <property type="entry name" value="Nucleoside Triphosphate Pyrophosphohydrolase"/>
    <property type="match status" value="1"/>
</dbReference>
<dbReference type="GO" id="GO:0005829">
    <property type="term" value="C:cytosol"/>
    <property type="evidence" value="ECO:0007669"/>
    <property type="project" value="TreeGrafter"/>
</dbReference>
<dbReference type="CDD" id="cd03429">
    <property type="entry name" value="NUDIX_NADH_pyrophosphatase_Nudt13"/>
    <property type="match status" value="1"/>
</dbReference>
<dbReference type="PROSITE" id="PS00893">
    <property type="entry name" value="NUDIX_BOX"/>
    <property type="match status" value="1"/>
</dbReference>
<keyword evidence="7" id="KW-0460">Magnesium</keyword>
<comment type="cofactor">
    <cofactor evidence="2">
        <name>Zn(2+)</name>
        <dbReference type="ChEBI" id="CHEBI:29105"/>
    </cofactor>
</comment>
<evidence type="ECO:0000313" key="12">
    <source>
        <dbReference type="Proteomes" id="UP000095649"/>
    </source>
</evidence>
<evidence type="ECO:0000256" key="3">
    <source>
        <dbReference type="ARBA" id="ARBA00009595"/>
    </source>
</evidence>
<proteinExistence type="inferred from homology"/>
<comment type="catalytic activity">
    <reaction evidence="9">
        <text>a 5'-end NAD(+)-phospho-ribonucleoside in mRNA + H2O = a 5'-end phospho-adenosine-phospho-ribonucleoside in mRNA + beta-nicotinamide D-ribonucleotide + 2 H(+)</text>
        <dbReference type="Rhea" id="RHEA:60876"/>
        <dbReference type="Rhea" id="RHEA-COMP:15698"/>
        <dbReference type="Rhea" id="RHEA-COMP:15719"/>
        <dbReference type="ChEBI" id="CHEBI:14649"/>
        <dbReference type="ChEBI" id="CHEBI:15377"/>
        <dbReference type="ChEBI" id="CHEBI:15378"/>
        <dbReference type="ChEBI" id="CHEBI:144029"/>
        <dbReference type="ChEBI" id="CHEBI:144051"/>
    </reaction>
    <physiologicalReaction direction="left-to-right" evidence="9">
        <dbReference type="Rhea" id="RHEA:60877"/>
    </physiologicalReaction>
</comment>
<comment type="similarity">
    <text evidence="3">Belongs to the Nudix hydrolase family. NudC subfamily.</text>
</comment>
<dbReference type="InterPro" id="IPR020084">
    <property type="entry name" value="NUDIX_hydrolase_CS"/>
</dbReference>
<evidence type="ECO:0000256" key="1">
    <source>
        <dbReference type="ARBA" id="ARBA00001946"/>
    </source>
</evidence>
<dbReference type="EMBL" id="CYXN01000007">
    <property type="protein sequence ID" value="CUM93847.1"/>
    <property type="molecule type" value="Genomic_DNA"/>
</dbReference>
<dbReference type="OrthoDB" id="9800077at2"/>
<accession>A0A173SVS4</accession>
<dbReference type="AlphaFoldDB" id="A0A173SVS4"/>
<gene>
    <name evidence="11" type="primary">nudC</name>
    <name evidence="11" type="ORF">ERS852582_01207</name>
</gene>
<organism evidence="11 12">
    <name type="scientific">Faecalibacterium prausnitzii</name>
    <dbReference type="NCBI Taxonomy" id="853"/>
    <lineage>
        <taxon>Bacteria</taxon>
        <taxon>Bacillati</taxon>
        <taxon>Bacillota</taxon>
        <taxon>Clostridia</taxon>
        <taxon>Eubacteriales</taxon>
        <taxon>Oscillospiraceae</taxon>
        <taxon>Faecalibacterium</taxon>
    </lineage>
</organism>
<dbReference type="GO" id="GO:0019677">
    <property type="term" value="P:NAD+ catabolic process"/>
    <property type="evidence" value="ECO:0007669"/>
    <property type="project" value="TreeGrafter"/>
</dbReference>
<protein>
    <recommendedName>
        <fullName evidence="4">NAD(+) diphosphatase</fullName>
        <ecNumber evidence="4">3.6.1.22</ecNumber>
    </recommendedName>
</protein>
<dbReference type="GO" id="GO:0046872">
    <property type="term" value="F:metal ion binding"/>
    <property type="evidence" value="ECO:0007669"/>
    <property type="project" value="UniProtKB-KW"/>
</dbReference>
<reference evidence="11 12" key="1">
    <citation type="submission" date="2015-09" db="EMBL/GenBank/DDBJ databases">
        <authorList>
            <consortium name="Pathogen Informatics"/>
        </authorList>
    </citation>
    <scope>NUCLEOTIDE SEQUENCE [LARGE SCALE GENOMIC DNA]</scope>
    <source>
        <strain evidence="11 12">2789STDY5834970</strain>
    </source>
</reference>
<dbReference type="InterPro" id="IPR000086">
    <property type="entry name" value="NUDIX_hydrolase_dom"/>
</dbReference>
<dbReference type="RefSeq" id="WP_081028430.1">
    <property type="nucleotide sequence ID" value="NZ_CYXN01000007.1"/>
</dbReference>
<dbReference type="Proteomes" id="UP000095649">
    <property type="component" value="Unassembled WGS sequence"/>
</dbReference>
<dbReference type="GO" id="GO:0035529">
    <property type="term" value="F:NADH pyrophosphatase activity"/>
    <property type="evidence" value="ECO:0007669"/>
    <property type="project" value="TreeGrafter"/>
</dbReference>